<feature type="transmembrane region" description="Helical" evidence="1">
    <location>
        <begin position="61"/>
        <end position="84"/>
    </location>
</feature>
<feature type="transmembrane region" description="Helical" evidence="1">
    <location>
        <begin position="479"/>
        <end position="501"/>
    </location>
</feature>
<feature type="transmembrane region" description="Helical" evidence="1">
    <location>
        <begin position="90"/>
        <end position="111"/>
    </location>
</feature>
<dbReference type="HOGENOM" id="CLU_444868_0_0_1"/>
<feature type="transmembrane region" description="Helical" evidence="1">
    <location>
        <begin position="377"/>
        <end position="398"/>
    </location>
</feature>
<dbReference type="EMBL" id="AWSO01000468">
    <property type="protein sequence ID" value="ESK90153.1"/>
    <property type="molecule type" value="Genomic_DNA"/>
</dbReference>
<evidence type="ECO:0000313" key="3">
    <source>
        <dbReference type="EMBL" id="ESK90153.1"/>
    </source>
</evidence>
<keyword evidence="1" id="KW-0472">Membrane</keyword>
<feature type="transmembrane region" description="Helical" evidence="1">
    <location>
        <begin position="338"/>
        <end position="357"/>
    </location>
</feature>
<feature type="transmembrane region" description="Helical" evidence="1">
    <location>
        <begin position="165"/>
        <end position="192"/>
    </location>
</feature>
<accession>V2WTK4</accession>
<evidence type="ECO:0000313" key="4">
    <source>
        <dbReference type="Proteomes" id="UP000017559"/>
    </source>
</evidence>
<keyword evidence="1" id="KW-0812">Transmembrane</keyword>
<keyword evidence="1" id="KW-1133">Transmembrane helix</keyword>
<name>V2WTK4_MONRO</name>
<feature type="domain" description="DUF6533" evidence="2">
    <location>
        <begin position="340"/>
        <end position="384"/>
    </location>
</feature>
<keyword evidence="4" id="KW-1185">Reference proteome</keyword>
<dbReference type="AlphaFoldDB" id="V2WTK4"/>
<dbReference type="Pfam" id="PF20151">
    <property type="entry name" value="DUF6533"/>
    <property type="match status" value="2"/>
</dbReference>
<sequence length="614" mass="69454">MDYSGRFATRAESDVHPQPAQLPGSYIAVATMGMFLWDFLTNLSSEYHYILKRRITIPTVVYLWSRANTLTGLIGATLFFAAPIGRFCSIFSKAILIGFPPFIASETLLLFFRIRAVYKERKVVVRAFFISVLITVGCSFLIPFVGEGFQISPENRYCTARFNPALAEAMLVIPLLNHIAVFFAISFGLIPAQIREESSSKRGFLSKMKVFFRPKNLPSISKTLFVDGQRYILVFILTTIFSIATMAIGHLPEIYRISFYYDDWSKHIVFLVTVVVRNKLFIPRIQQVPYPLSLLAPISHDTMWFIMYSRSVPGAPSLMDQSSRFESDVHPQPAQLPGSYIAVATMGMFIWDVLINLHSEYHLILKRRITFPTVVYLWSRANTFVGLIGATLFFAAPIGRFCSIFSKAILIGFPPFIASETLLLFFRVRAVYIERKVVVRAFFISLLITIGCSFLIPFVGEVFQISPENRYCTARMNPALAEAMLIIPLLNHIAVFFAISFRLMPNQIWEQSSSKRGFLVKMKAFFRTKNLPSISKTLVVDGQRYILVFILTTIIVAATMATGLPDIYRSIRIKALTPEAQVAESTGGPQMRTENSITLSTIIPSESDQYRQQV</sequence>
<feature type="transmembrane region" description="Helical" evidence="1">
    <location>
        <begin position="437"/>
        <end position="459"/>
    </location>
</feature>
<feature type="transmembrane region" description="Helical" evidence="1">
    <location>
        <begin position="231"/>
        <end position="251"/>
    </location>
</feature>
<feature type="transmembrane region" description="Helical" evidence="1">
    <location>
        <begin position="545"/>
        <end position="564"/>
    </location>
</feature>
<gene>
    <name evidence="3" type="ORF">Moror_7775</name>
</gene>
<feature type="transmembrane region" description="Helical" evidence="1">
    <location>
        <begin position="404"/>
        <end position="425"/>
    </location>
</feature>
<reference evidence="3 4" key="1">
    <citation type="journal article" date="2014" name="BMC Genomics">
        <title>Genome and secretome analysis of the hemibiotrophic fungal pathogen, Moniliophthora roreri, which causes frosty pod rot disease of cacao: mechanisms of the biotrophic and necrotrophic phases.</title>
        <authorList>
            <person name="Meinhardt L.W."/>
            <person name="Costa G.G.L."/>
            <person name="Thomazella D.P.T."/>
            <person name="Teixeira P.J.P.L."/>
            <person name="Carazzolle M.F."/>
            <person name="Schuster S.C."/>
            <person name="Carlson J.E."/>
            <person name="Guiltinan M.J."/>
            <person name="Mieczkowski P."/>
            <person name="Farmer A."/>
            <person name="Ramaraj T."/>
            <person name="Crozier J."/>
            <person name="Davis R.E."/>
            <person name="Shao J."/>
            <person name="Melnick R.L."/>
            <person name="Pereira G.A.G."/>
            <person name="Bailey B.A."/>
        </authorList>
    </citation>
    <scope>NUCLEOTIDE SEQUENCE [LARGE SCALE GENOMIC DNA]</scope>
    <source>
        <strain evidence="3 4">MCA 2997</strain>
    </source>
</reference>
<dbReference type="KEGG" id="mrr:Moror_7775"/>
<protein>
    <recommendedName>
        <fullName evidence="2">DUF6533 domain-containing protein</fullName>
    </recommendedName>
</protein>
<proteinExistence type="predicted"/>
<feature type="transmembrane region" description="Helical" evidence="1">
    <location>
        <begin position="123"/>
        <end position="145"/>
    </location>
</feature>
<comment type="caution">
    <text evidence="3">The sequence shown here is derived from an EMBL/GenBank/DDBJ whole genome shotgun (WGS) entry which is preliminary data.</text>
</comment>
<evidence type="ECO:0000259" key="2">
    <source>
        <dbReference type="Pfam" id="PF20151"/>
    </source>
</evidence>
<dbReference type="InterPro" id="IPR045340">
    <property type="entry name" value="DUF6533"/>
</dbReference>
<dbReference type="Proteomes" id="UP000017559">
    <property type="component" value="Unassembled WGS sequence"/>
</dbReference>
<feature type="domain" description="DUF6533" evidence="2">
    <location>
        <begin position="26"/>
        <end position="68"/>
    </location>
</feature>
<organism evidence="3 4">
    <name type="scientific">Moniliophthora roreri (strain MCA 2997)</name>
    <name type="common">Cocoa frosty pod rot fungus</name>
    <name type="synonym">Crinipellis roreri</name>
    <dbReference type="NCBI Taxonomy" id="1381753"/>
    <lineage>
        <taxon>Eukaryota</taxon>
        <taxon>Fungi</taxon>
        <taxon>Dikarya</taxon>
        <taxon>Basidiomycota</taxon>
        <taxon>Agaricomycotina</taxon>
        <taxon>Agaricomycetes</taxon>
        <taxon>Agaricomycetidae</taxon>
        <taxon>Agaricales</taxon>
        <taxon>Marasmiineae</taxon>
        <taxon>Marasmiaceae</taxon>
        <taxon>Moniliophthora</taxon>
    </lineage>
</organism>
<dbReference type="OrthoDB" id="3038990at2759"/>
<evidence type="ECO:0000256" key="1">
    <source>
        <dbReference type="SAM" id="Phobius"/>
    </source>
</evidence>